<name>A0A2S3Z824_9MICO</name>
<keyword evidence="6" id="KW-0238">DNA-binding</keyword>
<evidence type="ECO:0000313" key="12">
    <source>
        <dbReference type="Proteomes" id="UP000237340"/>
    </source>
</evidence>
<dbReference type="AlphaFoldDB" id="A0A2S3Z824"/>
<evidence type="ECO:0000313" key="10">
    <source>
        <dbReference type="EMBL" id="POH67363.1"/>
    </source>
</evidence>
<keyword evidence="4 8" id="KW-0378">Hydrolase</keyword>
<reference evidence="11 12" key="1">
    <citation type="submission" date="2018-01" db="EMBL/GenBank/DDBJ databases">
        <title>Cryobacterium sp. nov., from glaciers in China.</title>
        <authorList>
            <person name="Liu Q."/>
            <person name="Xin Y.-H."/>
        </authorList>
    </citation>
    <scope>NUCLEOTIDE SEQUENCE [LARGE SCALE GENOMIC DNA]</scope>
    <source>
        <strain evidence="9 11">TMB1-8</strain>
        <strain evidence="10 12">TMN-42</strain>
    </source>
</reference>
<proteinExistence type="inferred from homology"/>
<dbReference type="EMBL" id="PPXD01000007">
    <property type="protein sequence ID" value="POH67363.1"/>
    <property type="molecule type" value="Genomic_DNA"/>
</dbReference>
<evidence type="ECO:0000313" key="9">
    <source>
        <dbReference type="EMBL" id="POH61680.1"/>
    </source>
</evidence>
<dbReference type="InterPro" id="IPR036590">
    <property type="entry name" value="SRAP-like"/>
</dbReference>
<dbReference type="PANTHER" id="PTHR13604:SF0">
    <property type="entry name" value="ABASIC SITE PROCESSING PROTEIN HMCES"/>
    <property type="match status" value="1"/>
</dbReference>
<evidence type="ECO:0000256" key="3">
    <source>
        <dbReference type="ARBA" id="ARBA00022763"/>
    </source>
</evidence>
<dbReference type="GO" id="GO:0008233">
    <property type="term" value="F:peptidase activity"/>
    <property type="evidence" value="ECO:0007669"/>
    <property type="project" value="UniProtKB-KW"/>
</dbReference>
<protein>
    <recommendedName>
        <fullName evidence="8">Abasic site processing protein</fullName>
        <ecNumber evidence="8">3.4.-.-</ecNumber>
    </recommendedName>
</protein>
<dbReference type="GO" id="GO:0003697">
    <property type="term" value="F:single-stranded DNA binding"/>
    <property type="evidence" value="ECO:0007669"/>
    <property type="project" value="InterPro"/>
</dbReference>
<accession>A0A2S3Z824</accession>
<dbReference type="PANTHER" id="PTHR13604">
    <property type="entry name" value="DC12-RELATED"/>
    <property type="match status" value="1"/>
</dbReference>
<evidence type="ECO:0000256" key="5">
    <source>
        <dbReference type="ARBA" id="ARBA00023124"/>
    </source>
</evidence>
<keyword evidence="5" id="KW-0190">Covalent protein-DNA linkage</keyword>
<dbReference type="EMBL" id="PPXF01000058">
    <property type="protein sequence ID" value="POH61680.1"/>
    <property type="molecule type" value="Genomic_DNA"/>
</dbReference>
<dbReference type="Proteomes" id="UP000237104">
    <property type="component" value="Unassembled WGS sequence"/>
</dbReference>
<dbReference type="Gene3D" id="3.90.1680.10">
    <property type="entry name" value="SOS response associated peptidase-like"/>
    <property type="match status" value="1"/>
</dbReference>
<organism evidence="9 11">
    <name type="scientific">Cryobacterium zongtaii</name>
    <dbReference type="NCBI Taxonomy" id="1259217"/>
    <lineage>
        <taxon>Bacteria</taxon>
        <taxon>Bacillati</taxon>
        <taxon>Actinomycetota</taxon>
        <taxon>Actinomycetes</taxon>
        <taxon>Micrococcales</taxon>
        <taxon>Microbacteriaceae</taxon>
        <taxon>Cryobacterium</taxon>
    </lineage>
</organism>
<sequence length="241" mass="26213">MCGRFIITDSAPDLAAMFDIEHEAGELPEPSWNVKPTEQIAIVLESMKSDPVVRRLEPARWSLVPTFSPELTAAFATFNARAETVAEKPTFRTALAKTRAIVPVTGYYEWHTVGTTKTPYFVHSEDGLPLALAGLYSWWRNPALGPDDPARWVLTATILTTAAQGALAEIHDRMPVVLPEECWDRWLDPHADGDQALVDAAVEASSDAAAGLAFYQVAPVSGDAPDLIDPLGPEREVGYSA</sequence>
<dbReference type="EC" id="3.4.-.-" evidence="8"/>
<dbReference type="InterPro" id="IPR003738">
    <property type="entry name" value="SRAP"/>
</dbReference>
<dbReference type="SUPFAM" id="SSF143081">
    <property type="entry name" value="BB1717-like"/>
    <property type="match status" value="1"/>
</dbReference>
<gene>
    <name evidence="9" type="ORF">C3B59_13785</name>
    <name evidence="10" type="ORF">C3B61_05375</name>
</gene>
<dbReference type="OrthoDB" id="9782620at2"/>
<comment type="similarity">
    <text evidence="1 8">Belongs to the SOS response-associated peptidase family.</text>
</comment>
<evidence type="ECO:0000256" key="7">
    <source>
        <dbReference type="ARBA" id="ARBA00023239"/>
    </source>
</evidence>
<evidence type="ECO:0000256" key="2">
    <source>
        <dbReference type="ARBA" id="ARBA00022670"/>
    </source>
</evidence>
<evidence type="ECO:0000256" key="8">
    <source>
        <dbReference type="RuleBase" id="RU364100"/>
    </source>
</evidence>
<evidence type="ECO:0000313" key="11">
    <source>
        <dbReference type="Proteomes" id="UP000237104"/>
    </source>
</evidence>
<dbReference type="Pfam" id="PF02586">
    <property type="entry name" value="SRAP"/>
    <property type="match status" value="1"/>
</dbReference>
<evidence type="ECO:0000256" key="4">
    <source>
        <dbReference type="ARBA" id="ARBA00022801"/>
    </source>
</evidence>
<keyword evidence="2 8" id="KW-0645">Protease</keyword>
<accession>A0A2S3ZIG2</accession>
<keyword evidence="7" id="KW-0456">Lyase</keyword>
<keyword evidence="3" id="KW-0227">DNA damage</keyword>
<dbReference type="GO" id="GO:0006508">
    <property type="term" value="P:proteolysis"/>
    <property type="evidence" value="ECO:0007669"/>
    <property type="project" value="UniProtKB-KW"/>
</dbReference>
<comment type="caution">
    <text evidence="9">The sequence shown here is derived from an EMBL/GenBank/DDBJ whole genome shotgun (WGS) entry which is preliminary data.</text>
</comment>
<dbReference type="RefSeq" id="WP_103431841.1">
    <property type="nucleotide sequence ID" value="NZ_PPXD01000007.1"/>
</dbReference>
<dbReference type="GO" id="GO:0106300">
    <property type="term" value="P:protein-DNA covalent cross-linking repair"/>
    <property type="evidence" value="ECO:0007669"/>
    <property type="project" value="InterPro"/>
</dbReference>
<dbReference type="GO" id="GO:0016829">
    <property type="term" value="F:lyase activity"/>
    <property type="evidence" value="ECO:0007669"/>
    <property type="project" value="UniProtKB-KW"/>
</dbReference>
<dbReference type="Proteomes" id="UP000237340">
    <property type="component" value="Unassembled WGS sequence"/>
</dbReference>
<evidence type="ECO:0000256" key="6">
    <source>
        <dbReference type="ARBA" id="ARBA00023125"/>
    </source>
</evidence>
<keyword evidence="12" id="KW-1185">Reference proteome</keyword>
<evidence type="ECO:0000256" key="1">
    <source>
        <dbReference type="ARBA" id="ARBA00008136"/>
    </source>
</evidence>